<dbReference type="Pfam" id="PF05603">
    <property type="entry name" value="Hikeshi-like_N"/>
    <property type="match status" value="1"/>
</dbReference>
<dbReference type="GO" id="GO:0006606">
    <property type="term" value="P:protein import into nucleus"/>
    <property type="evidence" value="ECO:0007669"/>
    <property type="project" value="TreeGrafter"/>
</dbReference>
<dbReference type="PANTHER" id="PTHR12925:SF0">
    <property type="entry name" value="PROTEIN HIKESHI"/>
    <property type="match status" value="1"/>
</dbReference>
<dbReference type="Pfam" id="PF21057">
    <property type="entry name" value="Hikeshi-like_C"/>
    <property type="match status" value="1"/>
</dbReference>
<dbReference type="GO" id="GO:0005634">
    <property type="term" value="C:nucleus"/>
    <property type="evidence" value="ECO:0007669"/>
    <property type="project" value="TreeGrafter"/>
</dbReference>
<dbReference type="PANTHER" id="PTHR12925">
    <property type="entry name" value="HIKESHI FAMILY MEMBER"/>
    <property type="match status" value="1"/>
</dbReference>
<evidence type="ECO:0000256" key="1">
    <source>
        <dbReference type="ARBA" id="ARBA00006623"/>
    </source>
</evidence>
<dbReference type="GO" id="GO:0030544">
    <property type="term" value="F:Hsp70 protein binding"/>
    <property type="evidence" value="ECO:0007669"/>
    <property type="project" value="TreeGrafter"/>
</dbReference>
<evidence type="ECO:0000313" key="4">
    <source>
        <dbReference type="EMBL" id="CAB0009227.1"/>
    </source>
</evidence>
<dbReference type="InterPro" id="IPR031318">
    <property type="entry name" value="OPI10"/>
</dbReference>
<dbReference type="GO" id="GO:0005829">
    <property type="term" value="C:cytosol"/>
    <property type="evidence" value="ECO:0007669"/>
    <property type="project" value="TreeGrafter"/>
</dbReference>
<sequence>MRPLTLHLFVNFFSGAHLFKSARNFNELRRFKIVDNLISFRTIICLIPVYFSWPDPNAPPNWQLLGVISNDKPSCIFKISGLKKNNEVPTLQQSGFMAFQQHKISHVAQIGISVETNDTVLTQSQLLSTEIAKNQTQFVEYAQKMLQSFLNYSTSFVITPTPNEAYVPMKVVEEWYKNFERKLSLNPYFWKD</sequence>
<evidence type="ECO:0000259" key="2">
    <source>
        <dbReference type="Pfam" id="PF05603"/>
    </source>
</evidence>
<dbReference type="AlphaFoldDB" id="A0A6H5H198"/>
<proteinExistence type="inferred from homology"/>
<keyword evidence="5" id="KW-1185">Reference proteome</keyword>
<dbReference type="InterPro" id="IPR048364">
    <property type="entry name" value="Hikeshi-like_C"/>
</dbReference>
<gene>
    <name evidence="4" type="ORF">NTEN_LOCUS14392</name>
</gene>
<organism evidence="4 5">
    <name type="scientific">Nesidiocoris tenuis</name>
    <dbReference type="NCBI Taxonomy" id="355587"/>
    <lineage>
        <taxon>Eukaryota</taxon>
        <taxon>Metazoa</taxon>
        <taxon>Ecdysozoa</taxon>
        <taxon>Arthropoda</taxon>
        <taxon>Hexapoda</taxon>
        <taxon>Insecta</taxon>
        <taxon>Pterygota</taxon>
        <taxon>Neoptera</taxon>
        <taxon>Paraneoptera</taxon>
        <taxon>Hemiptera</taxon>
        <taxon>Heteroptera</taxon>
        <taxon>Panheteroptera</taxon>
        <taxon>Cimicomorpha</taxon>
        <taxon>Miridae</taxon>
        <taxon>Dicyphina</taxon>
        <taxon>Nesidiocoris</taxon>
    </lineage>
</organism>
<accession>A0A6H5H198</accession>
<name>A0A6H5H198_9HEMI</name>
<dbReference type="EMBL" id="CADCXU010021615">
    <property type="protein sequence ID" value="CAB0009227.1"/>
    <property type="molecule type" value="Genomic_DNA"/>
</dbReference>
<evidence type="ECO:0000313" key="5">
    <source>
        <dbReference type="Proteomes" id="UP000479000"/>
    </source>
</evidence>
<feature type="non-terminal residue" evidence="4">
    <location>
        <position position="192"/>
    </location>
</feature>
<dbReference type="OrthoDB" id="10248398at2759"/>
<reference evidence="4 5" key="1">
    <citation type="submission" date="2020-02" db="EMBL/GenBank/DDBJ databases">
        <authorList>
            <person name="Ferguson B K."/>
        </authorList>
    </citation>
    <scope>NUCLEOTIDE SEQUENCE [LARGE SCALE GENOMIC DNA]</scope>
</reference>
<dbReference type="Proteomes" id="UP000479000">
    <property type="component" value="Unassembled WGS sequence"/>
</dbReference>
<dbReference type="InterPro" id="IPR008493">
    <property type="entry name" value="Hikeshi-like_N"/>
</dbReference>
<feature type="domain" description="Hikeshi-like N-terminal" evidence="2">
    <location>
        <begin position="49"/>
        <end position="128"/>
    </location>
</feature>
<protein>
    <submittedName>
        <fullName evidence="4">Uncharacterized protein</fullName>
    </submittedName>
</protein>
<feature type="domain" description="Hikeshi-like C-terminal" evidence="3">
    <location>
        <begin position="137"/>
        <end position="191"/>
    </location>
</feature>
<evidence type="ECO:0000259" key="3">
    <source>
        <dbReference type="Pfam" id="PF21057"/>
    </source>
</evidence>
<comment type="similarity">
    <text evidence="1">Belongs to the OPI10 family.</text>
</comment>
<dbReference type="GO" id="GO:0061608">
    <property type="term" value="F:nuclear import signal receptor activity"/>
    <property type="evidence" value="ECO:0007669"/>
    <property type="project" value="TreeGrafter"/>
</dbReference>